<keyword evidence="4 5" id="KW-0413">Isomerase</keyword>
<sequence length="305" mass="33745">MRFFCKGGFCKIMRKPFFYKTAGSQLKLCGLTKKLFYIFKYKEIFMKNNKKIKLIFICGTILLMFLFAGCKGKSGTENKTDGTDSKAEDTKETEHIVSGEEVGYAFGVIIAQTVKDSGLPINPKEILKGFNEASADNFDKSGLLDAQMILNQASQYAHIKKAAENLEAGNKFLEENKKRETVTVTESGLQYEILEKGSGTVYPTMDDIVSVNYKGSLLSGEVFDDSSQAGGHIKIPLSGIIPGWAEGLQLMTTGSKYKFYVPANLAYGEKGVVQQARQIIPPNAVLIFEIELVSITHPKEEPIKK</sequence>
<dbReference type="Gene3D" id="1.10.287.460">
    <property type="entry name" value="Peptidyl-prolyl cis-trans isomerase, FKBP-type, N-terminal domain"/>
    <property type="match status" value="1"/>
</dbReference>
<protein>
    <recommendedName>
        <fullName evidence="6">Peptidyl-prolyl cis-trans isomerase</fullName>
        <ecNumber evidence="6">5.2.1.8</ecNumber>
    </recommendedName>
</protein>
<reference evidence="9 10" key="1">
    <citation type="journal article" date="2013" name="PLoS ONE">
        <title>Genome-Wide Relatedness of Treponema pedis, from Gingiva and Necrotic Skin Lesions of Pigs, with the Human Oral Pathogen Treponema denticola.</title>
        <authorList>
            <person name="Svartstrom O."/>
            <person name="Mushtaq M."/>
            <person name="Pringle M."/>
            <person name="Segerman B."/>
        </authorList>
    </citation>
    <scope>NUCLEOTIDE SEQUENCE [LARGE SCALE GENOMIC DNA]</scope>
    <source>
        <strain evidence="9">T A4</strain>
    </source>
</reference>
<dbReference type="InterPro" id="IPR036944">
    <property type="entry name" value="PPIase_FKBP_N_sf"/>
</dbReference>
<dbReference type="PATRIC" id="fig|1291379.3.peg.168"/>
<feature type="domain" description="PPIase FKBP-type" evidence="8">
    <location>
        <begin position="206"/>
        <end position="296"/>
    </location>
</feature>
<accession>S5ZXD8</accession>
<keyword evidence="3 5" id="KW-0697">Rotamase</keyword>
<dbReference type="Pfam" id="PF00254">
    <property type="entry name" value="FKBP_C"/>
    <property type="match status" value="1"/>
</dbReference>
<dbReference type="SUPFAM" id="SSF54534">
    <property type="entry name" value="FKBP-like"/>
    <property type="match status" value="1"/>
</dbReference>
<organism evidence="9 10">
    <name type="scientific">Treponema pedis str. T A4</name>
    <dbReference type="NCBI Taxonomy" id="1291379"/>
    <lineage>
        <taxon>Bacteria</taxon>
        <taxon>Pseudomonadati</taxon>
        <taxon>Spirochaetota</taxon>
        <taxon>Spirochaetia</taxon>
        <taxon>Spirochaetales</taxon>
        <taxon>Treponemataceae</taxon>
        <taxon>Treponema</taxon>
    </lineage>
</organism>
<dbReference type="STRING" id="1291379.TPE_0172"/>
<gene>
    <name evidence="9" type="ORF">TPE_0172</name>
</gene>
<dbReference type="InterPro" id="IPR046357">
    <property type="entry name" value="PPIase_dom_sf"/>
</dbReference>
<evidence type="ECO:0000256" key="7">
    <source>
        <dbReference type="SAM" id="Coils"/>
    </source>
</evidence>
<proteinExistence type="inferred from homology"/>
<keyword evidence="10" id="KW-1185">Reference proteome</keyword>
<dbReference type="HOGENOM" id="CLU_013615_0_1_12"/>
<evidence type="ECO:0000313" key="9">
    <source>
        <dbReference type="EMBL" id="AGT42668.1"/>
    </source>
</evidence>
<evidence type="ECO:0000313" key="10">
    <source>
        <dbReference type="Proteomes" id="UP000015620"/>
    </source>
</evidence>
<evidence type="ECO:0000256" key="5">
    <source>
        <dbReference type="PROSITE-ProRule" id="PRU00277"/>
    </source>
</evidence>
<dbReference type="Pfam" id="PF01346">
    <property type="entry name" value="FKBP_N"/>
    <property type="match status" value="1"/>
</dbReference>
<dbReference type="PANTHER" id="PTHR43811:SF19">
    <property type="entry name" value="39 KDA FK506-BINDING NUCLEAR PROTEIN"/>
    <property type="match status" value="1"/>
</dbReference>
<feature type="coiled-coil region" evidence="7">
    <location>
        <begin position="156"/>
        <end position="183"/>
    </location>
</feature>
<evidence type="ECO:0000256" key="2">
    <source>
        <dbReference type="ARBA" id="ARBA00006577"/>
    </source>
</evidence>
<dbReference type="EMBL" id="CP004120">
    <property type="protein sequence ID" value="AGT42668.1"/>
    <property type="molecule type" value="Genomic_DNA"/>
</dbReference>
<keyword evidence="7" id="KW-0175">Coiled coil</keyword>
<comment type="similarity">
    <text evidence="2 6">Belongs to the FKBP-type PPIase family.</text>
</comment>
<evidence type="ECO:0000259" key="8">
    <source>
        <dbReference type="PROSITE" id="PS50059"/>
    </source>
</evidence>
<dbReference type="Gene3D" id="3.10.50.40">
    <property type="match status" value="1"/>
</dbReference>
<dbReference type="GO" id="GO:0003755">
    <property type="term" value="F:peptidyl-prolyl cis-trans isomerase activity"/>
    <property type="evidence" value="ECO:0007669"/>
    <property type="project" value="UniProtKB-UniRule"/>
</dbReference>
<dbReference type="GO" id="GO:0006457">
    <property type="term" value="P:protein folding"/>
    <property type="evidence" value="ECO:0007669"/>
    <property type="project" value="InterPro"/>
</dbReference>
<evidence type="ECO:0000256" key="4">
    <source>
        <dbReference type="ARBA" id="ARBA00023235"/>
    </source>
</evidence>
<dbReference type="PROSITE" id="PS50059">
    <property type="entry name" value="FKBP_PPIASE"/>
    <property type="match status" value="1"/>
</dbReference>
<evidence type="ECO:0000256" key="3">
    <source>
        <dbReference type="ARBA" id="ARBA00023110"/>
    </source>
</evidence>
<dbReference type="Proteomes" id="UP000015620">
    <property type="component" value="Chromosome"/>
</dbReference>
<dbReference type="EC" id="5.2.1.8" evidence="6"/>
<dbReference type="KEGG" id="tped:TPE_0172"/>
<comment type="catalytic activity">
    <reaction evidence="1 5 6">
        <text>[protein]-peptidylproline (omega=180) = [protein]-peptidylproline (omega=0)</text>
        <dbReference type="Rhea" id="RHEA:16237"/>
        <dbReference type="Rhea" id="RHEA-COMP:10747"/>
        <dbReference type="Rhea" id="RHEA-COMP:10748"/>
        <dbReference type="ChEBI" id="CHEBI:83833"/>
        <dbReference type="ChEBI" id="CHEBI:83834"/>
        <dbReference type="EC" id="5.2.1.8"/>
    </reaction>
</comment>
<evidence type="ECO:0000256" key="1">
    <source>
        <dbReference type="ARBA" id="ARBA00000971"/>
    </source>
</evidence>
<evidence type="ECO:0000256" key="6">
    <source>
        <dbReference type="RuleBase" id="RU003915"/>
    </source>
</evidence>
<name>S5ZXD8_9SPIR</name>
<dbReference type="PANTHER" id="PTHR43811">
    <property type="entry name" value="FKBP-TYPE PEPTIDYL-PROLYL CIS-TRANS ISOMERASE FKPA"/>
    <property type="match status" value="1"/>
</dbReference>
<dbReference type="InterPro" id="IPR001179">
    <property type="entry name" value="PPIase_FKBP_dom"/>
</dbReference>
<dbReference type="AlphaFoldDB" id="S5ZXD8"/>
<dbReference type="InterPro" id="IPR000774">
    <property type="entry name" value="PPIase_FKBP_N"/>
</dbReference>